<feature type="disulfide bond" evidence="7">
    <location>
        <begin position="78"/>
        <end position="96"/>
    </location>
</feature>
<evidence type="ECO:0000313" key="11">
    <source>
        <dbReference type="Proteomes" id="UP000887013"/>
    </source>
</evidence>
<name>A0A8X6QPX1_NEPPI</name>
<dbReference type="Gene3D" id="4.10.400.10">
    <property type="entry name" value="Low-density Lipoprotein Receptor"/>
    <property type="match status" value="2"/>
</dbReference>
<feature type="region of interest" description="Disordered" evidence="8">
    <location>
        <begin position="104"/>
        <end position="138"/>
    </location>
</feature>
<evidence type="ECO:0000256" key="4">
    <source>
        <dbReference type="ARBA" id="ARBA00023157"/>
    </source>
</evidence>
<feature type="binding site" evidence="5">
    <location>
        <position position="316"/>
    </location>
    <ligand>
        <name>cyanocob(III)alamin</name>
        <dbReference type="ChEBI" id="CHEBI:17439"/>
    </ligand>
</feature>
<dbReference type="Proteomes" id="UP000887013">
    <property type="component" value="Unassembled WGS sequence"/>
</dbReference>
<sequence>MFVTLWILLAFVSFISTSDGASSCDELDFPCNDGDCIDSGLWCDSHEDCFDGSDEAYCKKITNSNKNPNKCSKDFFKCDDGPCIPLRGRCDGYKSCDDNSDEKNCPSSPNSESPSVQDSNEASPVNKNPNSSKSDHTGTYLTHFDSGSGYDFDHLDDTDFEPSVFSLQREKARSWLVSQRLKDFGWGSETPRALTALYLSDVHPFRRNETDMLMIKQLEVQLSLDISRNGTKTMALADLALYINALMASCRDPRNFYGNDLVGTLRNGVNTARNAGKFVNPAVYLTLCINNGTEYNDARMLHEIFYSRNAGLIRIDIQALAMLTAICASRSEIINPQTYIGFKDQFIARLRSKRFTGNVYEAALVMQALTEAKLDEMNWKRSELTDFLLKKQQQDGSFGCILATYLALPIFSGSSLLKIGKDCNMNHTGFTPTEVLRNTQRRKIPVSYSLNFADPVEVTQILQIKVAENTSFLDIMRLAEEINPKYRFLLDDTQDIPVVYSIGAIPNDAEKGLFWTLHVASANSRSDLGRLIPYNGNIKNLQPRAGDELVFWLKTI</sequence>
<dbReference type="PRINTS" id="PR00261">
    <property type="entry name" value="LDLRECEPTOR"/>
</dbReference>
<dbReference type="GO" id="GO:0031419">
    <property type="term" value="F:cobalamin binding"/>
    <property type="evidence" value="ECO:0007669"/>
    <property type="project" value="InterPro"/>
</dbReference>
<dbReference type="Gene3D" id="2.170.130.30">
    <property type="match status" value="1"/>
</dbReference>
<dbReference type="InterPro" id="IPR002172">
    <property type="entry name" value="LDrepeatLR_classA_rpt"/>
</dbReference>
<gene>
    <name evidence="10" type="primary">AVEN_218304_1</name>
    <name evidence="10" type="ORF">NPIL_476721</name>
</gene>
<dbReference type="OrthoDB" id="6421775at2759"/>
<evidence type="ECO:0000256" key="2">
    <source>
        <dbReference type="ARBA" id="ARBA00022525"/>
    </source>
</evidence>
<proteinExistence type="predicted"/>
<dbReference type="InterPro" id="IPR008930">
    <property type="entry name" value="Terpenoid_cyclase/PrenylTrfase"/>
</dbReference>
<dbReference type="InterPro" id="IPR036055">
    <property type="entry name" value="LDL_receptor-like_sf"/>
</dbReference>
<keyword evidence="4 6" id="KW-1015">Disulfide bond</keyword>
<comment type="caution">
    <text evidence="10">The sequence shown here is derived from an EMBL/GenBank/DDBJ whole genome shotgun (WGS) entry which is preliminary data.</text>
</comment>
<dbReference type="Pfam" id="PF00057">
    <property type="entry name" value="Ldl_recept_a"/>
    <property type="match status" value="2"/>
</dbReference>
<keyword evidence="3 9" id="KW-0732">Signal</keyword>
<dbReference type="SMART" id="SM00192">
    <property type="entry name" value="LDLa"/>
    <property type="match status" value="2"/>
</dbReference>
<dbReference type="Pfam" id="PF01122">
    <property type="entry name" value="Cobalamin_bind"/>
    <property type="match status" value="1"/>
</dbReference>
<dbReference type="Gene3D" id="1.50.10.20">
    <property type="match status" value="1"/>
</dbReference>
<reference evidence="10" key="1">
    <citation type="submission" date="2020-08" db="EMBL/GenBank/DDBJ databases">
        <title>Multicomponent nature underlies the extraordinary mechanical properties of spider dragline silk.</title>
        <authorList>
            <person name="Kono N."/>
            <person name="Nakamura H."/>
            <person name="Mori M."/>
            <person name="Yoshida Y."/>
            <person name="Ohtoshi R."/>
            <person name="Malay A.D."/>
            <person name="Moran D.A.P."/>
            <person name="Tomita M."/>
            <person name="Numata K."/>
            <person name="Arakawa K."/>
        </authorList>
    </citation>
    <scope>NUCLEOTIDE SEQUENCE</scope>
</reference>
<evidence type="ECO:0000256" key="8">
    <source>
        <dbReference type="SAM" id="MobiDB-lite"/>
    </source>
</evidence>
<feature type="disulfide bond" evidence="7">
    <location>
        <begin position="43"/>
        <end position="58"/>
    </location>
</feature>
<keyword evidence="5" id="KW-0170">Cobalt</keyword>
<organism evidence="10 11">
    <name type="scientific">Nephila pilipes</name>
    <name type="common">Giant wood spider</name>
    <name type="synonym">Nephila maculata</name>
    <dbReference type="NCBI Taxonomy" id="299642"/>
    <lineage>
        <taxon>Eukaryota</taxon>
        <taxon>Metazoa</taxon>
        <taxon>Ecdysozoa</taxon>
        <taxon>Arthropoda</taxon>
        <taxon>Chelicerata</taxon>
        <taxon>Arachnida</taxon>
        <taxon>Araneae</taxon>
        <taxon>Araneomorphae</taxon>
        <taxon>Entelegynae</taxon>
        <taxon>Araneoidea</taxon>
        <taxon>Nephilidae</taxon>
        <taxon>Nephila</taxon>
    </lineage>
</organism>
<dbReference type="AlphaFoldDB" id="A0A8X6QPX1"/>
<accession>A0A8X6QPX1</accession>
<dbReference type="GO" id="GO:0015889">
    <property type="term" value="P:cobalamin transport"/>
    <property type="evidence" value="ECO:0007669"/>
    <property type="project" value="InterPro"/>
</dbReference>
<evidence type="ECO:0000256" key="5">
    <source>
        <dbReference type="PIRSR" id="PIRSR602157-1"/>
    </source>
</evidence>
<evidence type="ECO:0000256" key="9">
    <source>
        <dbReference type="SAM" id="SignalP"/>
    </source>
</evidence>
<feature type="compositionally biased region" description="Low complexity" evidence="8">
    <location>
        <begin position="123"/>
        <end position="132"/>
    </location>
</feature>
<feature type="disulfide bond" evidence="7">
    <location>
        <begin position="24"/>
        <end position="36"/>
    </location>
</feature>
<evidence type="ECO:0000256" key="1">
    <source>
        <dbReference type="ARBA" id="ARBA00004613"/>
    </source>
</evidence>
<feature type="disulfide bond" evidence="6">
    <location>
        <begin position="288"/>
        <end position="327"/>
    </location>
</feature>
<feature type="disulfide bond" evidence="7">
    <location>
        <begin position="90"/>
        <end position="105"/>
    </location>
</feature>
<feature type="binding site" evidence="5">
    <location>
        <begin position="515"/>
        <end position="517"/>
    </location>
    <ligand>
        <name>cyanocob(III)alamin</name>
        <dbReference type="ChEBI" id="CHEBI:17439"/>
    </ligand>
</feature>
<feature type="binding site" evidence="5">
    <location>
        <position position="358"/>
    </location>
    <ligand>
        <name>cyanocob(III)alamin</name>
        <dbReference type="ChEBI" id="CHEBI:17439"/>
    </ligand>
</feature>
<dbReference type="SUPFAM" id="SSF48239">
    <property type="entry name" value="Terpenoid cyclases/Protein prenyltransferases"/>
    <property type="match status" value="1"/>
</dbReference>
<feature type="chain" id="PRO_5036457849" evidence="9">
    <location>
        <begin position="21"/>
        <end position="556"/>
    </location>
</feature>
<dbReference type="PANTHER" id="PTHR10559">
    <property type="entry name" value="TRANSCOBALAMIN-1/GASTRIC INTRINSIC FACTOR"/>
    <property type="match status" value="1"/>
</dbReference>
<feature type="compositionally biased region" description="Low complexity" evidence="8">
    <location>
        <begin position="106"/>
        <end position="115"/>
    </location>
</feature>
<evidence type="ECO:0000256" key="7">
    <source>
        <dbReference type="PROSITE-ProRule" id="PRU00124"/>
    </source>
</evidence>
<evidence type="ECO:0000313" key="10">
    <source>
        <dbReference type="EMBL" id="GFU37951.1"/>
    </source>
</evidence>
<feature type="disulfide bond" evidence="7">
    <location>
        <begin position="31"/>
        <end position="49"/>
    </location>
</feature>
<dbReference type="InterPro" id="IPR051588">
    <property type="entry name" value="Cobalamin_Transport"/>
</dbReference>
<dbReference type="PANTHER" id="PTHR10559:SF18">
    <property type="entry name" value="TRANSCOBALAMIN II"/>
    <property type="match status" value="1"/>
</dbReference>
<dbReference type="PROSITE" id="PS50068">
    <property type="entry name" value="LDLRA_2"/>
    <property type="match status" value="2"/>
</dbReference>
<comment type="subcellular location">
    <subcellularLocation>
        <location evidence="1">Secreted</location>
    </subcellularLocation>
</comment>
<feature type="disulfide bond" evidence="7">
    <location>
        <begin position="71"/>
        <end position="83"/>
    </location>
</feature>
<protein>
    <submittedName>
        <fullName evidence="10">Uncharacterized protein</fullName>
    </submittedName>
</protein>
<dbReference type="GO" id="GO:0005615">
    <property type="term" value="C:extracellular space"/>
    <property type="evidence" value="ECO:0007669"/>
    <property type="project" value="TreeGrafter"/>
</dbReference>
<keyword evidence="11" id="KW-1185">Reference proteome</keyword>
<dbReference type="CDD" id="cd00112">
    <property type="entry name" value="LDLa"/>
    <property type="match status" value="2"/>
</dbReference>
<dbReference type="SUPFAM" id="SSF57424">
    <property type="entry name" value="LDL receptor-like module"/>
    <property type="match status" value="2"/>
</dbReference>
<evidence type="ECO:0000256" key="3">
    <source>
        <dbReference type="ARBA" id="ARBA00022729"/>
    </source>
</evidence>
<feature type="signal peptide" evidence="9">
    <location>
        <begin position="1"/>
        <end position="20"/>
    </location>
</feature>
<evidence type="ECO:0000256" key="6">
    <source>
        <dbReference type="PIRSR" id="PIRSR602157-2"/>
    </source>
</evidence>
<dbReference type="InterPro" id="IPR002157">
    <property type="entry name" value="Cbl-bd_prot"/>
</dbReference>
<keyword evidence="2" id="KW-0964">Secreted</keyword>
<dbReference type="EMBL" id="BMAW01035041">
    <property type="protein sequence ID" value="GFU37951.1"/>
    <property type="molecule type" value="Genomic_DNA"/>
</dbReference>